<proteinExistence type="predicted"/>
<comment type="caution">
    <text evidence="2">The sequence shown here is derived from an EMBL/GenBank/DDBJ whole genome shotgun (WGS) entry which is preliminary data.</text>
</comment>
<protein>
    <submittedName>
        <fullName evidence="2">AraC family transcriptional regulator</fullName>
    </submittedName>
</protein>
<dbReference type="EMBL" id="JAQGEF010000005">
    <property type="protein sequence ID" value="MDA3614310.1"/>
    <property type="molecule type" value="Genomic_DNA"/>
</dbReference>
<evidence type="ECO:0000259" key="1">
    <source>
        <dbReference type="PROSITE" id="PS01124"/>
    </source>
</evidence>
<dbReference type="Pfam" id="PF20240">
    <property type="entry name" value="DUF6597"/>
    <property type="match status" value="1"/>
</dbReference>
<evidence type="ECO:0000313" key="3">
    <source>
        <dbReference type="Proteomes" id="UP001210231"/>
    </source>
</evidence>
<sequence>MDSLNYELIKPDKCLADFVESYWQLHNKADDNKEITLLPDGKIDMIFTKSSAEEFQIILLGLTTLPDKVVLPANTMMFAISFKLLATEYILQTPVAGLLDNAKILPAGFWGFHPDDLSDFNEFCHKAYQIISSLLPAGGADTRKLELFNLLYGSEGAVTVNELSEKVFWSARQMNRYFNQEYGISLKTYCNILRFRASFRHIKDGKLYPQQNFSDQSHFIKEVKKLSGALPKQLKQNKDGRFIQFSTLGRS</sequence>
<accession>A0ABT4UHP8</accession>
<reference evidence="2 3" key="1">
    <citation type="submission" date="2022-12" db="EMBL/GenBank/DDBJ databases">
        <title>Chitinophagaceae gen. sp. nov., a new member of the family Chitinophagaceae, isolated from soil in a chemical factory.</title>
        <authorList>
            <person name="Ke Z."/>
        </authorList>
    </citation>
    <scope>NUCLEOTIDE SEQUENCE [LARGE SCALE GENOMIC DNA]</scope>
    <source>
        <strain evidence="2 3">LY-5</strain>
    </source>
</reference>
<dbReference type="RefSeq" id="WP_407030638.1">
    <property type="nucleotide sequence ID" value="NZ_JAQGEF010000005.1"/>
</dbReference>
<keyword evidence="3" id="KW-1185">Reference proteome</keyword>
<dbReference type="Proteomes" id="UP001210231">
    <property type="component" value="Unassembled WGS sequence"/>
</dbReference>
<dbReference type="PROSITE" id="PS01124">
    <property type="entry name" value="HTH_ARAC_FAMILY_2"/>
    <property type="match status" value="1"/>
</dbReference>
<dbReference type="InterPro" id="IPR018060">
    <property type="entry name" value="HTH_AraC"/>
</dbReference>
<name>A0ABT4UHP8_9BACT</name>
<dbReference type="Gene3D" id="1.10.10.60">
    <property type="entry name" value="Homeodomain-like"/>
    <property type="match status" value="1"/>
</dbReference>
<feature type="domain" description="HTH araC/xylS-type" evidence="1">
    <location>
        <begin position="142"/>
        <end position="237"/>
    </location>
</feature>
<evidence type="ECO:0000313" key="2">
    <source>
        <dbReference type="EMBL" id="MDA3614310.1"/>
    </source>
</evidence>
<organism evidence="2 3">
    <name type="scientific">Polluticaenibacter yanchengensis</name>
    <dbReference type="NCBI Taxonomy" id="3014562"/>
    <lineage>
        <taxon>Bacteria</taxon>
        <taxon>Pseudomonadati</taxon>
        <taxon>Bacteroidota</taxon>
        <taxon>Chitinophagia</taxon>
        <taxon>Chitinophagales</taxon>
        <taxon>Chitinophagaceae</taxon>
        <taxon>Polluticaenibacter</taxon>
    </lineage>
</organism>
<dbReference type="SMART" id="SM00342">
    <property type="entry name" value="HTH_ARAC"/>
    <property type="match status" value="1"/>
</dbReference>
<gene>
    <name evidence="2" type="ORF">O3P16_05790</name>
</gene>
<dbReference type="InterPro" id="IPR046532">
    <property type="entry name" value="DUF6597"/>
</dbReference>